<protein>
    <submittedName>
        <fullName evidence="1">Uncharacterized protein</fullName>
    </submittedName>
</protein>
<keyword evidence="2" id="KW-1185">Reference proteome</keyword>
<dbReference type="PANTHER" id="PTHR36932:SF1">
    <property type="entry name" value="CAPSULAR POLYSACCHARIDE BIOSYNTHESIS PROTEIN"/>
    <property type="match status" value="1"/>
</dbReference>
<proteinExistence type="predicted"/>
<dbReference type="Proteomes" id="UP000076088">
    <property type="component" value="Chromosome"/>
</dbReference>
<dbReference type="SUPFAM" id="SSF56801">
    <property type="entry name" value="Acetyl-CoA synthetase-like"/>
    <property type="match status" value="1"/>
</dbReference>
<dbReference type="InterPro" id="IPR053158">
    <property type="entry name" value="CapK_Type1_Caps_Biosynth"/>
</dbReference>
<gene>
    <name evidence="1" type="ORF">ATM17_15500</name>
</gene>
<name>A0AAC8Z2M5_SPHMC</name>
<sequence length="400" mass="43363">MRMTAPELARQRDRQWAALQPALRRTPALADLAGKEPGAFPVVAPADMRRDYGAWNSLGLDHDRLCRAADAAETGSAEGIIDGLGVGWSTGTSGQRGLFIADANERADYIGQSLARLLPLRAMLRPQRIALHLRANSNLYSDVGGRFFVFRYFPLAEPAAVTRAAFASFAPTVLIAPPHRLLALAEGGGRGRGAMPALQHIFFGSEPMSEAEIDWVGEVFGVRPRSIYQATEGFVGAACAAGALHLNEHSLAVELEPVANTPGFRPVVTDLRRHSQPVVRVRLDDYLEPAGKGCACGYAGRVIRPVAGRVGDIWRWGRQAIAPGAVADCLDRLLGVPALWQAIGGPQTVELRLDPRIPAESAERAAAQFRERLAIPVAVSLSHERPAEPFPKRRRVIWHD</sequence>
<evidence type="ECO:0000313" key="1">
    <source>
        <dbReference type="EMBL" id="AMU90427.1"/>
    </source>
</evidence>
<dbReference type="Gene3D" id="3.40.50.12780">
    <property type="entry name" value="N-terminal domain of ligase-like"/>
    <property type="match status" value="1"/>
</dbReference>
<dbReference type="InterPro" id="IPR042099">
    <property type="entry name" value="ANL_N_sf"/>
</dbReference>
<dbReference type="PANTHER" id="PTHR36932">
    <property type="entry name" value="CAPSULAR POLYSACCHARIDE BIOSYNTHESIS PROTEIN"/>
    <property type="match status" value="1"/>
</dbReference>
<evidence type="ECO:0000313" key="2">
    <source>
        <dbReference type="Proteomes" id="UP000076088"/>
    </source>
</evidence>
<dbReference type="EMBL" id="CP013344">
    <property type="protein sequence ID" value="AMU90427.1"/>
    <property type="molecule type" value="Genomic_DNA"/>
</dbReference>
<dbReference type="AlphaFoldDB" id="A0AAC8Z2M5"/>
<accession>A0AAC8Z2M5</accession>
<reference evidence="1 2" key="2">
    <citation type="journal article" date="2016" name="Genome Announc.">
        <title>Complete Genome Sequence of Sphingopyxis macrogoltabida Strain 203N (NBRC 111659), a Polyethylene Glycol Degrader.</title>
        <authorList>
            <person name="Ohtsubo Y."/>
            <person name="Nonoyama S."/>
            <person name="Nagata Y."/>
            <person name="Numata M."/>
            <person name="Tsuchikane K."/>
            <person name="Hosoyama A."/>
            <person name="Yamazoe A."/>
            <person name="Tsuda M."/>
            <person name="Fujita N."/>
            <person name="Kawai F."/>
        </authorList>
    </citation>
    <scope>NUCLEOTIDE SEQUENCE [LARGE SCALE GENOMIC DNA]</scope>
    <source>
        <strain evidence="1 2">203N</strain>
    </source>
</reference>
<reference evidence="2" key="1">
    <citation type="submission" date="2015-11" db="EMBL/GenBank/DDBJ databases">
        <title>Complete genome sequence of a polyethylene-glycol degrader Sphingopyxis macrogoltabida 203N (NBRC 111659).</title>
        <authorList>
            <person name="Yoshiyuki O."/>
            <person name="Shouta N."/>
            <person name="Nagata Y."/>
            <person name="Numata M."/>
            <person name="Tsuchikane K."/>
            <person name="Hosoyama A."/>
            <person name="Yamazoe A."/>
            <person name="Tsuda M."/>
            <person name="Fujita N."/>
            <person name="Kawai F."/>
        </authorList>
    </citation>
    <scope>NUCLEOTIDE SEQUENCE [LARGE SCALE GENOMIC DNA]</scope>
    <source>
        <strain evidence="2">203N</strain>
    </source>
</reference>
<organism evidence="1 2">
    <name type="scientific">Sphingopyxis macrogoltabida</name>
    <name type="common">Sphingomonas macrogoltabidus</name>
    <dbReference type="NCBI Taxonomy" id="33050"/>
    <lineage>
        <taxon>Bacteria</taxon>
        <taxon>Pseudomonadati</taxon>
        <taxon>Pseudomonadota</taxon>
        <taxon>Alphaproteobacteria</taxon>
        <taxon>Sphingomonadales</taxon>
        <taxon>Sphingomonadaceae</taxon>
        <taxon>Sphingopyxis</taxon>
    </lineage>
</organism>